<evidence type="ECO:0000313" key="1">
    <source>
        <dbReference type="EMBL" id="KAJ1672539.1"/>
    </source>
</evidence>
<keyword evidence="2" id="KW-1185">Reference proteome</keyword>
<accession>A0ACC1H7X3</accession>
<name>A0ACC1H7X3_9FUNG</name>
<gene>
    <name evidence="1" type="primary">SDH4</name>
    <name evidence="1" type="ORF">EV182_006980</name>
</gene>
<protein>
    <submittedName>
        <fullName evidence="1">Membrane anchor subunit of succinate dehydrogenase, Sdh4</fullName>
    </submittedName>
</protein>
<evidence type="ECO:0000313" key="2">
    <source>
        <dbReference type="Proteomes" id="UP001145114"/>
    </source>
</evidence>
<dbReference type="EMBL" id="JAMZIH010008213">
    <property type="protein sequence ID" value="KAJ1672539.1"/>
    <property type="molecule type" value="Genomic_DNA"/>
</dbReference>
<dbReference type="Proteomes" id="UP001145114">
    <property type="component" value="Unassembled WGS sequence"/>
</dbReference>
<organism evidence="1 2">
    <name type="scientific">Spiromyces aspiralis</name>
    <dbReference type="NCBI Taxonomy" id="68401"/>
    <lineage>
        <taxon>Eukaryota</taxon>
        <taxon>Fungi</taxon>
        <taxon>Fungi incertae sedis</taxon>
        <taxon>Zoopagomycota</taxon>
        <taxon>Kickxellomycotina</taxon>
        <taxon>Kickxellomycetes</taxon>
        <taxon>Kickxellales</taxon>
        <taxon>Kickxellaceae</taxon>
        <taxon>Spiromyces</taxon>
    </lineage>
</organism>
<proteinExistence type="predicted"/>
<feature type="non-terminal residue" evidence="1">
    <location>
        <position position="1"/>
    </location>
</feature>
<comment type="caution">
    <text evidence="1">The sequence shown here is derived from an EMBL/GenBank/DDBJ whole genome shotgun (WGS) entry which is preliminary data.</text>
</comment>
<reference evidence="1" key="1">
    <citation type="submission" date="2022-06" db="EMBL/GenBank/DDBJ databases">
        <title>Phylogenomic reconstructions and comparative analyses of Kickxellomycotina fungi.</title>
        <authorList>
            <person name="Reynolds N.K."/>
            <person name="Stajich J.E."/>
            <person name="Barry K."/>
            <person name="Grigoriev I.V."/>
            <person name="Crous P."/>
            <person name="Smith M.E."/>
        </authorList>
    </citation>
    <scope>NUCLEOTIDE SEQUENCE</scope>
    <source>
        <strain evidence="1">RSA 2271</strain>
    </source>
</reference>
<sequence length="145" mass="16589">RPVWFKATQASKLFGDEVPNPATVPKHEPKKLSGSYHWVYERTLTVLLVPLVGTAAFYGAHPINDLMLGIAVPLHVHMGMESVLIDYFHSRRWPRFGPSLTWLLRLTTLLALYGCWKINTEDVGVTEYTKRLWNANKRKKSADEN</sequence>